<reference evidence="2" key="1">
    <citation type="journal article" date="2014" name="Int. J. Syst. Evol. Microbiol.">
        <title>Complete genome sequence of Corynebacterium casei LMG S-19264T (=DSM 44701T), isolated from a smear-ripened cheese.</title>
        <authorList>
            <consortium name="US DOE Joint Genome Institute (JGI-PGF)"/>
            <person name="Walter F."/>
            <person name="Albersmeier A."/>
            <person name="Kalinowski J."/>
            <person name="Ruckert C."/>
        </authorList>
    </citation>
    <scope>NUCLEOTIDE SEQUENCE</scope>
    <source>
        <strain evidence="2">CGMCC 1.12827</strain>
    </source>
</reference>
<sequence>MSGDVTDLVEAHLREHLSGEPQRASVTFLGVEPIDVLLFAEPVGAGVQATYASVGCSRHPMSDPLDIHADPEAGPRAEVLIRLTVSGPMRGLHRSLATIAAAPSVEGLVLGADALIDLGEPLWDGSVFTAVVLADLEGPDLELPDLDLPGRAEPVHFLRAIPITANEAAWVRLKGVDALRVAWAEAGIDINDPQRAAGTPS</sequence>
<evidence type="ECO:0000313" key="3">
    <source>
        <dbReference type="Proteomes" id="UP000621454"/>
    </source>
</evidence>
<feature type="domain" description="Suppressor of fused-like" evidence="1">
    <location>
        <begin position="31"/>
        <end position="195"/>
    </location>
</feature>
<accession>A0A916SVQ5</accession>
<name>A0A916SVQ5_9ACTN</name>
<reference evidence="2" key="2">
    <citation type="submission" date="2020-09" db="EMBL/GenBank/DDBJ databases">
        <authorList>
            <person name="Sun Q."/>
            <person name="Zhou Y."/>
        </authorList>
    </citation>
    <scope>NUCLEOTIDE SEQUENCE</scope>
    <source>
        <strain evidence="2">CGMCC 1.12827</strain>
    </source>
</reference>
<keyword evidence="3" id="KW-1185">Reference proteome</keyword>
<comment type="caution">
    <text evidence="2">The sequence shown here is derived from an EMBL/GenBank/DDBJ whole genome shotgun (WGS) entry which is preliminary data.</text>
</comment>
<dbReference type="InterPro" id="IPR020941">
    <property type="entry name" value="SUFU-like_domain"/>
</dbReference>
<proteinExistence type="predicted"/>
<dbReference type="Pfam" id="PF05076">
    <property type="entry name" value="SUFU"/>
    <property type="match status" value="1"/>
</dbReference>
<dbReference type="AlphaFoldDB" id="A0A916SVQ5"/>
<dbReference type="EMBL" id="BMGC01000001">
    <property type="protein sequence ID" value="GGB16372.1"/>
    <property type="molecule type" value="Genomic_DNA"/>
</dbReference>
<dbReference type="Proteomes" id="UP000621454">
    <property type="component" value="Unassembled WGS sequence"/>
</dbReference>
<organism evidence="2 3">
    <name type="scientific">Gordonia jinhuaensis</name>
    <dbReference type="NCBI Taxonomy" id="1517702"/>
    <lineage>
        <taxon>Bacteria</taxon>
        <taxon>Bacillati</taxon>
        <taxon>Actinomycetota</taxon>
        <taxon>Actinomycetes</taxon>
        <taxon>Mycobacteriales</taxon>
        <taxon>Gordoniaceae</taxon>
        <taxon>Gordonia</taxon>
    </lineage>
</organism>
<gene>
    <name evidence="2" type="ORF">GCM10011489_00570</name>
</gene>
<dbReference type="RefSeq" id="WP_188584584.1">
    <property type="nucleotide sequence ID" value="NZ_BMGC01000001.1"/>
</dbReference>
<evidence type="ECO:0000259" key="1">
    <source>
        <dbReference type="Pfam" id="PF05076"/>
    </source>
</evidence>
<evidence type="ECO:0000313" key="2">
    <source>
        <dbReference type="EMBL" id="GGB16372.1"/>
    </source>
</evidence>
<protein>
    <recommendedName>
        <fullName evidence="1">Suppressor of fused-like domain-containing protein</fullName>
    </recommendedName>
</protein>